<dbReference type="GO" id="GO:0006310">
    <property type="term" value="P:DNA recombination"/>
    <property type="evidence" value="ECO:0007669"/>
    <property type="project" value="UniProtKB-KW"/>
</dbReference>
<keyword evidence="1" id="KW-0227">DNA damage</keyword>
<accession>A0A4Y2HDT6</accession>
<dbReference type="InterPro" id="IPR027417">
    <property type="entry name" value="P-loop_NTPase"/>
</dbReference>
<keyword evidence="1" id="KW-0378">Hydrolase</keyword>
<comment type="similarity">
    <text evidence="1">Belongs to the helicase family.</text>
</comment>
<evidence type="ECO:0000313" key="4">
    <source>
        <dbReference type="Proteomes" id="UP000499080"/>
    </source>
</evidence>
<evidence type="ECO:0000259" key="2">
    <source>
        <dbReference type="Pfam" id="PF05970"/>
    </source>
</evidence>
<dbReference type="Gene3D" id="3.40.50.300">
    <property type="entry name" value="P-loop containing nucleotide triphosphate hydrolases"/>
    <property type="match status" value="1"/>
</dbReference>
<dbReference type="SUPFAM" id="SSF52540">
    <property type="entry name" value="P-loop containing nucleoside triphosphate hydrolases"/>
    <property type="match status" value="1"/>
</dbReference>
<comment type="catalytic activity">
    <reaction evidence="1">
        <text>ATP + H2O = ADP + phosphate + H(+)</text>
        <dbReference type="Rhea" id="RHEA:13065"/>
        <dbReference type="ChEBI" id="CHEBI:15377"/>
        <dbReference type="ChEBI" id="CHEBI:15378"/>
        <dbReference type="ChEBI" id="CHEBI:30616"/>
        <dbReference type="ChEBI" id="CHEBI:43474"/>
        <dbReference type="ChEBI" id="CHEBI:456216"/>
        <dbReference type="EC" id="5.6.2.3"/>
    </reaction>
</comment>
<dbReference type="EMBL" id="BGPR01001869">
    <property type="protein sequence ID" value="GBM63464.1"/>
    <property type="molecule type" value="Genomic_DNA"/>
</dbReference>
<dbReference type="InterPro" id="IPR010285">
    <property type="entry name" value="DNA_helicase_pif1-like_DEAD"/>
</dbReference>
<reference evidence="3 4" key="1">
    <citation type="journal article" date="2019" name="Sci. Rep.">
        <title>Orb-weaving spider Araneus ventricosus genome elucidates the spidroin gene catalogue.</title>
        <authorList>
            <person name="Kono N."/>
            <person name="Nakamura H."/>
            <person name="Ohtoshi R."/>
            <person name="Moran D.A.P."/>
            <person name="Shinohara A."/>
            <person name="Yoshida Y."/>
            <person name="Fujiwara M."/>
            <person name="Mori M."/>
            <person name="Tomita M."/>
            <person name="Arakawa K."/>
        </authorList>
    </citation>
    <scope>NUCLEOTIDE SEQUENCE [LARGE SCALE GENOMIC DNA]</scope>
</reference>
<dbReference type="GO" id="GO:0043139">
    <property type="term" value="F:5'-3' DNA helicase activity"/>
    <property type="evidence" value="ECO:0007669"/>
    <property type="project" value="UniProtKB-EC"/>
</dbReference>
<dbReference type="EC" id="5.6.2.3" evidence="1"/>
<sequence>MNLRQRELFNTIASSIQEQMNRSLSRIRTFVTGGAGVGKTFTFNALKEQVNRCYGKKAVGVCTLTGVAARFVGETMLHTLFKLPVEKDGKILGNLAPLIGNYLKILRNQWKDAKFLFINEISMVPYEMLCMIDSRLRQLKKKEIEPFGGINIMVFGDLFQLPRSSGIPPACKIYSGNSFVETPQSCGVDGEHATTKLYNICRILYASVS</sequence>
<gene>
    <name evidence="3" type="ORF">AVEN_260899_1</name>
</gene>
<keyword evidence="1" id="KW-0067">ATP-binding</keyword>
<keyword evidence="1" id="KW-0347">Helicase</keyword>
<keyword evidence="1" id="KW-0547">Nucleotide-binding</keyword>
<feature type="domain" description="DNA helicase Pif1-like DEAD-box helicase" evidence="2">
    <location>
        <begin position="2"/>
        <end position="162"/>
    </location>
</feature>
<dbReference type="Proteomes" id="UP000499080">
    <property type="component" value="Unassembled WGS sequence"/>
</dbReference>
<dbReference type="GO" id="GO:0000723">
    <property type="term" value="P:telomere maintenance"/>
    <property type="evidence" value="ECO:0007669"/>
    <property type="project" value="InterPro"/>
</dbReference>
<evidence type="ECO:0000256" key="1">
    <source>
        <dbReference type="RuleBase" id="RU363044"/>
    </source>
</evidence>
<dbReference type="Pfam" id="PF05970">
    <property type="entry name" value="PIF1"/>
    <property type="match status" value="1"/>
</dbReference>
<comment type="cofactor">
    <cofactor evidence="1">
        <name>Mg(2+)</name>
        <dbReference type="ChEBI" id="CHEBI:18420"/>
    </cofactor>
</comment>
<dbReference type="GO" id="GO:0016887">
    <property type="term" value="F:ATP hydrolysis activity"/>
    <property type="evidence" value="ECO:0007669"/>
    <property type="project" value="RHEA"/>
</dbReference>
<dbReference type="PANTHER" id="PTHR47642">
    <property type="entry name" value="ATP-DEPENDENT DNA HELICASE"/>
    <property type="match status" value="1"/>
</dbReference>
<protein>
    <recommendedName>
        <fullName evidence="1">ATP-dependent DNA helicase</fullName>
        <ecNumber evidence="1">5.6.2.3</ecNumber>
    </recommendedName>
</protein>
<name>A0A4Y2HDT6_ARAVE</name>
<keyword evidence="1" id="KW-0233">DNA recombination</keyword>
<organism evidence="3 4">
    <name type="scientific">Araneus ventricosus</name>
    <name type="common">Orbweaver spider</name>
    <name type="synonym">Epeira ventricosa</name>
    <dbReference type="NCBI Taxonomy" id="182803"/>
    <lineage>
        <taxon>Eukaryota</taxon>
        <taxon>Metazoa</taxon>
        <taxon>Ecdysozoa</taxon>
        <taxon>Arthropoda</taxon>
        <taxon>Chelicerata</taxon>
        <taxon>Arachnida</taxon>
        <taxon>Araneae</taxon>
        <taxon>Araneomorphae</taxon>
        <taxon>Entelegynae</taxon>
        <taxon>Araneoidea</taxon>
        <taxon>Araneidae</taxon>
        <taxon>Araneus</taxon>
    </lineage>
</organism>
<dbReference type="AlphaFoldDB" id="A0A4Y2HDT6"/>
<dbReference type="InterPro" id="IPR051055">
    <property type="entry name" value="PIF1_helicase"/>
</dbReference>
<dbReference type="OrthoDB" id="416437at2759"/>
<keyword evidence="4" id="KW-1185">Reference proteome</keyword>
<comment type="caution">
    <text evidence="3">The sequence shown here is derived from an EMBL/GenBank/DDBJ whole genome shotgun (WGS) entry which is preliminary data.</text>
</comment>
<evidence type="ECO:0000313" key="3">
    <source>
        <dbReference type="EMBL" id="GBM63464.1"/>
    </source>
</evidence>
<dbReference type="GO" id="GO:0005524">
    <property type="term" value="F:ATP binding"/>
    <property type="evidence" value="ECO:0007669"/>
    <property type="project" value="UniProtKB-KW"/>
</dbReference>
<keyword evidence="1" id="KW-0234">DNA repair</keyword>
<proteinExistence type="inferred from homology"/>
<dbReference type="GO" id="GO:0006281">
    <property type="term" value="P:DNA repair"/>
    <property type="evidence" value="ECO:0007669"/>
    <property type="project" value="UniProtKB-KW"/>
</dbReference>